<feature type="repeat" description="WD" evidence="3">
    <location>
        <begin position="405"/>
        <end position="445"/>
    </location>
</feature>
<feature type="compositionally biased region" description="Basic and acidic residues" evidence="4">
    <location>
        <begin position="964"/>
        <end position="979"/>
    </location>
</feature>
<feature type="region of interest" description="Disordered" evidence="4">
    <location>
        <begin position="933"/>
        <end position="1138"/>
    </location>
</feature>
<feature type="compositionally biased region" description="Polar residues" evidence="4">
    <location>
        <begin position="377"/>
        <end position="387"/>
    </location>
</feature>
<evidence type="ECO:0000256" key="2">
    <source>
        <dbReference type="ARBA" id="ARBA00022737"/>
    </source>
</evidence>
<sequence>MEPRVFPDRGGTGPVPKSQIIEPSKLRAIEESRTGSAAAVAQIPTPALLDSWFAKETIETNATANKATEAIPNDKNEDTATGINCQGNNVSLLVDSASAAPRTPADKSESTSKTLPNGLSNSSQSQQSASPSVHDAGTEQTHKATAAVRRPSLAINPSSNHAAIDPLSQHIFMRTNTERNLSSKLRNPTSKPDASATLDGQRLGGDGTDNPDKKRPRPSFLSRLGMRANRLRNDDDDSGSDVGSQRPDGNNARVFASPVGAQGYIPHHKEPPRYIRTKVYNKKEREFNRMFLAQELVGTRPLAQAKTDEKVPVVTVSTADGTSRRAERTGGAVWATEFSRDGRYLAAAGKDQVVRVWAVISTIEERRTREDEEEALHQQSSPTNSGGSRERLHAPVFREQPLREFQGHTGEILDLSWSKNNFLLSTSMDRTVRLWHVSRKECLCAFRHGEFVSKVAFHPQDDRFFLAGCLDSRLRLWSIPDRAVAFEAQTNDMITAVAFTPDGKTAIAGMLNGVCNFYDTEGLKFQSLLHVRSSRGKNAKGSKITGIRTAEVPTGRGSSDMKVKVLVTSTDARVRVYNLGDKALDVKFKGHEHTAAQLSASFSHGANYVICPSEHRKVFIWSLGSPNQRALNVSNPGGIGTDTLKGDKGPCESFAAHGSGVTTAIFAPAETRQLLGASGDPIYDLCNPPPVTLISREEEAAAAAATSSSRDPSPTSPARATHNMSQTALSEAPSVARSRRADESPAYVARSTHQQGNIIVTTDDTGIIKVFRQDCAYRRREGPETASLLSRKRDSIVGRSASILTRTSASSAARSRKGSLSRSIQGIITGEGVAHSGGAISDQILDWRRDVEAKGSNGRSGSINSAAGTPVRVERSVSPIKSPLTARTLASERRREQYAHSGSPLVPRGDRGHLSPASSTFSDAHRINSEAAMATGSVTPAGTGKPANDDASKKPLDQPSSCSSKKEETTADGQKKPSGEDETLGDGEGVTPAPSTPSGEGGANNGGLWGFRWPKMPTLRMSIGGIGMGSGTASPGKDSVGTGTSTSDGQGSVPGGYPNVRASSDLSIKEKIKEASKMSKEKGKEKEKEKERKARTPPLQMPSFSDKSPPRQTQAGGGGLSTKDKRSSEGAVDSEEDMACPRCGAREFKAKKLGSGQQQQRQRLVCATCATPAAEQEDFAF</sequence>
<evidence type="ECO:0000313" key="5">
    <source>
        <dbReference type="EMBL" id="ELQ43996.1"/>
    </source>
</evidence>
<feature type="compositionally biased region" description="Polar residues" evidence="4">
    <location>
        <begin position="857"/>
        <end position="867"/>
    </location>
</feature>
<evidence type="ECO:0000256" key="1">
    <source>
        <dbReference type="ARBA" id="ARBA00022574"/>
    </source>
</evidence>
<feature type="compositionally biased region" description="Low complexity" evidence="4">
    <location>
        <begin position="120"/>
        <end position="132"/>
    </location>
</feature>
<accession>A0AA97PR41</accession>
<dbReference type="EMBL" id="JH792850">
    <property type="protein sequence ID" value="ELQ43996.1"/>
    <property type="molecule type" value="Genomic_DNA"/>
</dbReference>
<dbReference type="PANTHER" id="PTHR14221:SF0">
    <property type="entry name" value="WD REPEAT-CONTAINING PROTEIN 44"/>
    <property type="match status" value="1"/>
</dbReference>
<feature type="region of interest" description="Disordered" evidence="4">
    <location>
        <begin position="368"/>
        <end position="391"/>
    </location>
</feature>
<feature type="region of interest" description="Disordered" evidence="4">
    <location>
        <begin position="698"/>
        <end position="749"/>
    </location>
</feature>
<feature type="compositionally biased region" description="Basic and acidic residues" evidence="4">
    <location>
        <begin position="947"/>
        <end position="956"/>
    </location>
</feature>
<feature type="compositionally biased region" description="Polar residues" evidence="4">
    <location>
        <begin position="180"/>
        <end position="192"/>
    </location>
</feature>
<proteinExistence type="predicted"/>
<dbReference type="InterPro" id="IPR036322">
    <property type="entry name" value="WD40_repeat_dom_sf"/>
</dbReference>
<feature type="compositionally biased region" description="Low complexity" evidence="4">
    <location>
        <begin position="701"/>
        <end position="720"/>
    </location>
</feature>
<dbReference type="InterPro" id="IPR001680">
    <property type="entry name" value="WD40_rpt"/>
</dbReference>
<organism evidence="5">
    <name type="scientific">Pyricularia oryzae (strain Y34)</name>
    <name type="common">Rice blast fungus</name>
    <name type="synonym">Magnaporthe oryzae</name>
    <dbReference type="NCBI Taxonomy" id="1143189"/>
    <lineage>
        <taxon>Eukaryota</taxon>
        <taxon>Fungi</taxon>
        <taxon>Dikarya</taxon>
        <taxon>Ascomycota</taxon>
        <taxon>Pezizomycotina</taxon>
        <taxon>Sordariomycetes</taxon>
        <taxon>Sordariomycetidae</taxon>
        <taxon>Magnaporthales</taxon>
        <taxon>Pyriculariaceae</taxon>
        <taxon>Pyricularia</taxon>
    </lineage>
</organism>
<evidence type="ECO:0000256" key="4">
    <source>
        <dbReference type="SAM" id="MobiDB-lite"/>
    </source>
</evidence>
<name>A0AA97PR41_PYRO3</name>
<dbReference type="Proteomes" id="UP000011086">
    <property type="component" value="Unassembled WGS sequence"/>
</dbReference>
<gene>
    <name evidence="5" type="ORF">OOU_Y34scaffold00109g9</name>
</gene>
<dbReference type="PROSITE" id="PS50082">
    <property type="entry name" value="WD_REPEATS_2"/>
    <property type="match status" value="3"/>
</dbReference>
<reference evidence="5" key="1">
    <citation type="journal article" date="2012" name="PLoS Genet.">
        <title>Comparative analysis of the genomes of two field isolates of the rice blast fungus Magnaporthe oryzae.</title>
        <authorList>
            <person name="Xue M."/>
            <person name="Yang J."/>
            <person name="Li Z."/>
            <person name="Hu S."/>
            <person name="Yao N."/>
            <person name="Dean R.A."/>
            <person name="Zhao W."/>
            <person name="Shen M."/>
            <person name="Zhang H."/>
            <person name="Li C."/>
            <person name="Liu L."/>
            <person name="Cao L."/>
            <person name="Xu X."/>
            <person name="Xing Y."/>
            <person name="Hsiang T."/>
            <person name="Zhang Z."/>
            <person name="Xu J.R."/>
            <person name="Peng Y.L."/>
        </authorList>
    </citation>
    <scope>NUCLEOTIDE SEQUENCE</scope>
    <source>
        <strain evidence="5">Y34</strain>
    </source>
</reference>
<dbReference type="SUPFAM" id="SSF50978">
    <property type="entry name" value="WD40 repeat-like"/>
    <property type="match status" value="1"/>
</dbReference>
<keyword evidence="2" id="KW-0677">Repeat</keyword>
<feature type="repeat" description="WD" evidence="3">
    <location>
        <begin position="445"/>
        <end position="479"/>
    </location>
</feature>
<dbReference type="SMR" id="A0AA97PR41"/>
<dbReference type="SMART" id="SM00320">
    <property type="entry name" value="WD40"/>
    <property type="match status" value="7"/>
</dbReference>
<feature type="compositionally biased region" description="Basic and acidic residues" evidence="4">
    <location>
        <begin position="1067"/>
        <end position="1094"/>
    </location>
</feature>
<dbReference type="PANTHER" id="PTHR14221">
    <property type="entry name" value="WD REPEAT DOMAIN 44"/>
    <property type="match status" value="1"/>
</dbReference>
<feature type="compositionally biased region" description="Low complexity" evidence="4">
    <location>
        <begin position="1038"/>
        <end position="1051"/>
    </location>
</feature>
<protein>
    <submittedName>
        <fullName evidence="5">WD repeat-containing protein 44</fullName>
    </submittedName>
</protein>
<feature type="region of interest" description="Disordered" evidence="4">
    <location>
        <begin position="180"/>
        <end position="252"/>
    </location>
</feature>
<dbReference type="AlphaFoldDB" id="A0AA97PR41"/>
<dbReference type="InterPro" id="IPR015943">
    <property type="entry name" value="WD40/YVTN_repeat-like_dom_sf"/>
</dbReference>
<dbReference type="PROSITE" id="PS50294">
    <property type="entry name" value="WD_REPEATS_REGION"/>
    <property type="match status" value="1"/>
</dbReference>
<dbReference type="InterPro" id="IPR040324">
    <property type="entry name" value="WDR44/Dgr2"/>
</dbReference>
<feature type="repeat" description="WD" evidence="3">
    <location>
        <begin position="326"/>
        <end position="357"/>
    </location>
</feature>
<feature type="region of interest" description="Disordered" evidence="4">
    <location>
        <begin position="1"/>
        <end position="24"/>
    </location>
</feature>
<feature type="compositionally biased region" description="Gly residues" evidence="4">
    <location>
        <begin position="999"/>
        <end position="1009"/>
    </location>
</feature>
<feature type="region of interest" description="Disordered" evidence="4">
    <location>
        <begin position="98"/>
        <end position="161"/>
    </location>
</feature>
<dbReference type="Gene3D" id="2.130.10.10">
    <property type="entry name" value="YVTN repeat-like/Quinoprotein amine dehydrogenase"/>
    <property type="match status" value="1"/>
</dbReference>
<keyword evidence="1 3" id="KW-0853">WD repeat</keyword>
<dbReference type="Pfam" id="PF00400">
    <property type="entry name" value="WD40"/>
    <property type="match status" value="3"/>
</dbReference>
<evidence type="ECO:0000256" key="3">
    <source>
        <dbReference type="PROSITE-ProRule" id="PRU00221"/>
    </source>
</evidence>
<feature type="region of interest" description="Disordered" evidence="4">
    <location>
        <begin position="853"/>
        <end position="921"/>
    </location>
</feature>
<feature type="compositionally biased region" description="Polar residues" evidence="4">
    <location>
        <begin position="1102"/>
        <end position="1114"/>
    </location>
</feature>